<dbReference type="EMBL" id="QRAS01000001">
    <property type="protein sequence ID" value="RDL11847.1"/>
    <property type="molecule type" value="Genomic_DNA"/>
</dbReference>
<evidence type="ECO:0000256" key="5">
    <source>
        <dbReference type="ARBA" id="ARBA00022679"/>
    </source>
</evidence>
<keyword evidence="6" id="KW-0812">Transmembrane</keyword>
<evidence type="ECO:0000256" key="7">
    <source>
        <dbReference type="ARBA" id="ARBA00022741"/>
    </source>
</evidence>
<feature type="binding site" evidence="17">
    <location>
        <position position="88"/>
    </location>
    <ligand>
        <name>ATP</name>
        <dbReference type="ChEBI" id="CHEBI:30616"/>
    </ligand>
</feature>
<evidence type="ECO:0000256" key="14">
    <source>
        <dbReference type="ARBA" id="ARBA00023264"/>
    </source>
</evidence>
<dbReference type="InterPro" id="IPR000829">
    <property type="entry name" value="DAGK"/>
</dbReference>
<keyword evidence="18" id="KW-0479">Metal-binding</keyword>
<evidence type="ECO:0000256" key="17">
    <source>
        <dbReference type="PIRSR" id="PIRSR600829-3"/>
    </source>
</evidence>
<keyword evidence="4" id="KW-0444">Lipid biosynthesis</keyword>
<dbReference type="AlphaFoldDB" id="A0A288QVX3"/>
<dbReference type="GO" id="GO:0016301">
    <property type="term" value="F:kinase activity"/>
    <property type="evidence" value="ECO:0007669"/>
    <property type="project" value="UniProtKB-KW"/>
</dbReference>
<evidence type="ECO:0000256" key="10">
    <source>
        <dbReference type="ARBA" id="ARBA00022989"/>
    </source>
</evidence>
<feature type="binding site" evidence="16">
    <location>
        <position position="81"/>
    </location>
    <ligand>
        <name>substrate</name>
    </ligand>
</feature>
<keyword evidence="14" id="KW-1208">Phospholipid metabolism</keyword>
<evidence type="ECO:0000256" key="13">
    <source>
        <dbReference type="ARBA" id="ARBA00023209"/>
    </source>
</evidence>
<dbReference type="GO" id="GO:0046872">
    <property type="term" value="F:metal ion binding"/>
    <property type="evidence" value="ECO:0007669"/>
    <property type="project" value="UniProtKB-KW"/>
</dbReference>
<evidence type="ECO:0000256" key="16">
    <source>
        <dbReference type="PIRSR" id="PIRSR600829-2"/>
    </source>
</evidence>
<dbReference type="GO" id="GO:0008654">
    <property type="term" value="P:phospholipid biosynthetic process"/>
    <property type="evidence" value="ECO:0007669"/>
    <property type="project" value="UniProtKB-KW"/>
</dbReference>
<keyword evidence="18" id="KW-0460">Magnesium</keyword>
<evidence type="ECO:0000256" key="12">
    <source>
        <dbReference type="ARBA" id="ARBA00023136"/>
    </source>
</evidence>
<keyword evidence="7 17" id="KW-0547">Nucleotide-binding</keyword>
<evidence type="ECO:0000313" key="20">
    <source>
        <dbReference type="Proteomes" id="UP000254912"/>
    </source>
</evidence>
<reference evidence="19 20" key="1">
    <citation type="submission" date="2018-07" db="EMBL/GenBank/DDBJ databases">
        <title>Genomic Encyclopedia of Type Strains, Phase III (KMG-III): the genomes of soil and plant-associated and newly described type strains.</title>
        <authorList>
            <person name="Whitman W."/>
        </authorList>
    </citation>
    <scope>NUCLEOTIDE SEQUENCE [LARGE SCALE GENOMIC DNA]</scope>
    <source>
        <strain evidence="19 20">CECT 7031</strain>
    </source>
</reference>
<evidence type="ECO:0000256" key="8">
    <source>
        <dbReference type="ARBA" id="ARBA00022777"/>
    </source>
</evidence>
<keyword evidence="11" id="KW-0443">Lipid metabolism</keyword>
<dbReference type="Proteomes" id="UP000254912">
    <property type="component" value="Unassembled WGS sequence"/>
</dbReference>
<feature type="active site" description="Proton acceptor" evidence="15">
    <location>
        <position position="81"/>
    </location>
</feature>
<evidence type="ECO:0000313" key="19">
    <source>
        <dbReference type="EMBL" id="RDL11847.1"/>
    </source>
</evidence>
<evidence type="ECO:0000256" key="4">
    <source>
        <dbReference type="ARBA" id="ARBA00022516"/>
    </source>
</evidence>
<keyword evidence="12" id="KW-0472">Membrane</keyword>
<evidence type="ECO:0000256" key="1">
    <source>
        <dbReference type="ARBA" id="ARBA00004651"/>
    </source>
</evidence>
<feature type="binding site" evidence="17">
    <location>
        <begin position="98"/>
        <end position="100"/>
    </location>
    <ligand>
        <name>ATP</name>
        <dbReference type="ChEBI" id="CHEBI:30616"/>
    </ligand>
</feature>
<dbReference type="GO" id="GO:0005886">
    <property type="term" value="C:plasma membrane"/>
    <property type="evidence" value="ECO:0007669"/>
    <property type="project" value="UniProtKB-SubCell"/>
</dbReference>
<evidence type="ECO:0000256" key="11">
    <source>
        <dbReference type="ARBA" id="ARBA00023098"/>
    </source>
</evidence>
<comment type="similarity">
    <text evidence="2">Belongs to the bacterial diacylglycerol kinase family.</text>
</comment>
<feature type="binding site" evidence="17">
    <location>
        <begin position="107"/>
        <end position="108"/>
    </location>
    <ligand>
        <name>ATP</name>
        <dbReference type="ChEBI" id="CHEBI:30616"/>
    </ligand>
</feature>
<keyword evidence="9 17" id="KW-0067">ATP-binding</keyword>
<keyword evidence="20" id="KW-1185">Reference proteome</keyword>
<keyword evidence="8 19" id="KW-0418">Kinase</keyword>
<organism evidence="19 20">
    <name type="scientific">Weissella soli</name>
    <dbReference type="NCBI Taxonomy" id="155866"/>
    <lineage>
        <taxon>Bacteria</taxon>
        <taxon>Bacillati</taxon>
        <taxon>Bacillota</taxon>
        <taxon>Bacilli</taxon>
        <taxon>Lactobacillales</taxon>
        <taxon>Lactobacillaceae</taxon>
        <taxon>Weissella</taxon>
    </lineage>
</organism>
<evidence type="ECO:0000256" key="18">
    <source>
        <dbReference type="PIRSR" id="PIRSR600829-4"/>
    </source>
</evidence>
<gene>
    <name evidence="19" type="ORF">DFP99_0266</name>
</gene>
<comment type="cofactor">
    <cofactor evidence="18">
        <name>Mg(2+)</name>
        <dbReference type="ChEBI" id="CHEBI:18420"/>
    </cofactor>
    <text evidence="18">Mn(2+), Zn(2+), Cd(2+) and Co(2+) support activity to lesser extents.</text>
</comment>
<keyword evidence="5" id="KW-0808">Transferase</keyword>
<dbReference type="Pfam" id="PF01219">
    <property type="entry name" value="DAGK_prokar"/>
    <property type="match status" value="1"/>
</dbReference>
<dbReference type="PANTHER" id="PTHR34299:SF1">
    <property type="entry name" value="DIACYLGLYCEROL KINASE"/>
    <property type="match status" value="1"/>
</dbReference>
<comment type="subcellular location">
    <subcellularLocation>
        <location evidence="1">Cell membrane</location>
        <topology evidence="1">Multi-pass membrane protein</topology>
    </subcellularLocation>
</comment>
<dbReference type="Gene3D" id="1.10.287.3610">
    <property type="match status" value="1"/>
</dbReference>
<evidence type="ECO:0000256" key="9">
    <source>
        <dbReference type="ARBA" id="ARBA00022840"/>
    </source>
</evidence>
<dbReference type="KEGG" id="wso:WSWS_00636"/>
<keyword evidence="3" id="KW-1003">Cell membrane</keyword>
<evidence type="ECO:0000256" key="15">
    <source>
        <dbReference type="PIRSR" id="PIRSR600829-1"/>
    </source>
</evidence>
<keyword evidence="13" id="KW-0594">Phospholipid biosynthesis</keyword>
<dbReference type="GeneID" id="94545842"/>
<evidence type="ECO:0000256" key="6">
    <source>
        <dbReference type="ARBA" id="ARBA00022692"/>
    </source>
</evidence>
<accession>A0A288QVX3</accession>
<keyword evidence="10" id="KW-1133">Transmembrane helix</keyword>
<dbReference type="InterPro" id="IPR033717">
    <property type="entry name" value="UDPK"/>
</dbReference>
<sequence>MDSQNKKGPQPVKEQIDKNATFMQSLGHAVEGIGQLLIRERNMRFHFLAALMVISVGIWRHIGRADWLWIVVAIFIVVMAEFVNTMVEAIVDLVVGDEFHPLAKIAKDVAAGAVVFAVVFAIAIGFLIFQPYFFPSLNNIY</sequence>
<dbReference type="CDD" id="cd14265">
    <property type="entry name" value="UDPK_IM_like"/>
    <property type="match status" value="1"/>
</dbReference>
<protein>
    <submittedName>
        <fullName evidence="19">Undecaprenol kinase</fullName>
    </submittedName>
</protein>
<dbReference type="PANTHER" id="PTHR34299">
    <property type="entry name" value="DIACYLGLYCEROL KINASE"/>
    <property type="match status" value="1"/>
</dbReference>
<feature type="binding site" evidence="17">
    <location>
        <position position="40"/>
    </location>
    <ligand>
        <name>ATP</name>
        <dbReference type="ChEBI" id="CHEBI:30616"/>
    </ligand>
</feature>
<proteinExistence type="inferred from homology"/>
<dbReference type="GO" id="GO:0005524">
    <property type="term" value="F:ATP binding"/>
    <property type="evidence" value="ECO:0007669"/>
    <property type="project" value="UniProtKB-KW"/>
</dbReference>
<feature type="binding site" evidence="18">
    <location>
        <position position="40"/>
    </location>
    <ligand>
        <name>a divalent metal cation</name>
        <dbReference type="ChEBI" id="CHEBI:60240"/>
    </ligand>
</feature>
<evidence type="ECO:0000256" key="3">
    <source>
        <dbReference type="ARBA" id="ARBA00022475"/>
    </source>
</evidence>
<feature type="binding site" evidence="18">
    <location>
        <position position="88"/>
    </location>
    <ligand>
        <name>a divalent metal cation</name>
        <dbReference type="ChEBI" id="CHEBI:60240"/>
    </ligand>
</feature>
<dbReference type="RefSeq" id="WP_070229917.1">
    <property type="nucleotide sequence ID" value="NZ_BJYO01000002.1"/>
</dbReference>
<name>A0A288QVX3_9LACO</name>
<evidence type="ECO:0000256" key="2">
    <source>
        <dbReference type="ARBA" id="ARBA00005967"/>
    </source>
</evidence>
<comment type="caution">
    <text evidence="19">The sequence shown here is derived from an EMBL/GenBank/DDBJ whole genome shotgun (WGS) entry which is preliminary data.</text>
</comment>
<dbReference type="InterPro" id="IPR036945">
    <property type="entry name" value="DAGK_sf"/>
</dbReference>